<organism evidence="2 3">
    <name type="scientific">Paragonimus westermani</name>
    <dbReference type="NCBI Taxonomy" id="34504"/>
    <lineage>
        <taxon>Eukaryota</taxon>
        <taxon>Metazoa</taxon>
        <taxon>Spiralia</taxon>
        <taxon>Lophotrochozoa</taxon>
        <taxon>Platyhelminthes</taxon>
        <taxon>Trematoda</taxon>
        <taxon>Digenea</taxon>
        <taxon>Plagiorchiida</taxon>
        <taxon>Troglotremata</taxon>
        <taxon>Troglotrematidae</taxon>
        <taxon>Paragonimus</taxon>
    </lineage>
</organism>
<proteinExistence type="predicted"/>
<reference evidence="2 3" key="1">
    <citation type="submission" date="2019-07" db="EMBL/GenBank/DDBJ databases">
        <title>Annotation for the trematode Paragonimus westermani.</title>
        <authorList>
            <person name="Choi Y.-J."/>
        </authorList>
    </citation>
    <scope>NUCLEOTIDE SEQUENCE [LARGE SCALE GENOMIC DNA]</scope>
    <source>
        <strain evidence="2">180907_Pwestermani</strain>
    </source>
</reference>
<evidence type="ECO:0000313" key="2">
    <source>
        <dbReference type="EMBL" id="KAF8563413.1"/>
    </source>
</evidence>
<protein>
    <submittedName>
        <fullName evidence="2">Uncharacterized protein</fullName>
    </submittedName>
</protein>
<feature type="compositionally biased region" description="Polar residues" evidence="1">
    <location>
        <begin position="74"/>
        <end position="93"/>
    </location>
</feature>
<dbReference type="EMBL" id="JTDF01011936">
    <property type="protein sequence ID" value="KAF8563413.1"/>
    <property type="molecule type" value="Genomic_DNA"/>
</dbReference>
<dbReference type="AlphaFoldDB" id="A0A8T0D6F5"/>
<accession>A0A8T0D6F5</accession>
<name>A0A8T0D6F5_9TREM</name>
<comment type="caution">
    <text evidence="2">The sequence shown here is derived from an EMBL/GenBank/DDBJ whole genome shotgun (WGS) entry which is preliminary data.</text>
</comment>
<keyword evidence="3" id="KW-1185">Reference proteome</keyword>
<feature type="region of interest" description="Disordered" evidence="1">
    <location>
        <begin position="72"/>
        <end position="100"/>
    </location>
</feature>
<gene>
    <name evidence="2" type="ORF">P879_10880</name>
</gene>
<evidence type="ECO:0000313" key="3">
    <source>
        <dbReference type="Proteomes" id="UP000699462"/>
    </source>
</evidence>
<dbReference type="Proteomes" id="UP000699462">
    <property type="component" value="Unassembled WGS sequence"/>
</dbReference>
<evidence type="ECO:0000256" key="1">
    <source>
        <dbReference type="SAM" id="MobiDB-lite"/>
    </source>
</evidence>
<sequence>MRAVPVIISFLTLFDNPLVVRVDGPLYKSAGRLKWDQFNNFDDVTKEVGENFITIIFACIWISVTKVTPDGRSADTTTSSPAGESTPSVKTTTRGGGGELMTNIDEHETLVFTNIPVPPQSLCFLRELTLLYVLTYLLN</sequence>